<gene>
    <name evidence="2" type="ORF">Snoj_82460</name>
</gene>
<feature type="region of interest" description="Disordered" evidence="1">
    <location>
        <begin position="1"/>
        <end position="33"/>
    </location>
</feature>
<feature type="region of interest" description="Disordered" evidence="1">
    <location>
        <begin position="62"/>
        <end position="84"/>
    </location>
</feature>
<evidence type="ECO:0000256" key="1">
    <source>
        <dbReference type="SAM" id="MobiDB-lite"/>
    </source>
</evidence>
<name>A0ABQ3T1Q8_9ACTN</name>
<organism evidence="2 3">
    <name type="scientific">Streptomyces nojiriensis</name>
    <dbReference type="NCBI Taxonomy" id="66374"/>
    <lineage>
        <taxon>Bacteria</taxon>
        <taxon>Bacillati</taxon>
        <taxon>Actinomycetota</taxon>
        <taxon>Actinomycetes</taxon>
        <taxon>Kitasatosporales</taxon>
        <taxon>Streptomycetaceae</taxon>
        <taxon>Streptomyces</taxon>
    </lineage>
</organism>
<comment type="caution">
    <text evidence="2">The sequence shown here is derived from an EMBL/GenBank/DDBJ whole genome shotgun (WGS) entry which is preliminary data.</text>
</comment>
<evidence type="ECO:0000313" key="2">
    <source>
        <dbReference type="EMBL" id="GHI74328.1"/>
    </source>
</evidence>
<dbReference type="EMBL" id="BNEC01000005">
    <property type="protein sequence ID" value="GHI74328.1"/>
    <property type="molecule type" value="Genomic_DNA"/>
</dbReference>
<feature type="compositionally biased region" description="Basic and acidic residues" evidence="1">
    <location>
        <begin position="73"/>
        <end position="84"/>
    </location>
</feature>
<accession>A0ABQ3T1Q8</accession>
<evidence type="ECO:0000313" key="3">
    <source>
        <dbReference type="Proteomes" id="UP000613974"/>
    </source>
</evidence>
<sequence length="84" mass="8993">MADLETFRCPPQRPAVVHDTAGQAQSPGLGQRGVTVGHEGLLGSVQMSQSTPNPEALTHFKYPARVSPTSRDNTPRPKETARTA</sequence>
<reference evidence="3" key="1">
    <citation type="submission" date="2023-07" db="EMBL/GenBank/DDBJ databases">
        <title>Whole genome shotgun sequence of Streptomyces nojiriensis NBRC 13794.</title>
        <authorList>
            <person name="Komaki H."/>
            <person name="Tamura T."/>
        </authorList>
    </citation>
    <scope>NUCLEOTIDE SEQUENCE [LARGE SCALE GENOMIC DNA]</scope>
    <source>
        <strain evidence="3">NBRC 13794</strain>
    </source>
</reference>
<proteinExistence type="predicted"/>
<dbReference type="Proteomes" id="UP000613974">
    <property type="component" value="Unassembled WGS sequence"/>
</dbReference>
<keyword evidence="3" id="KW-1185">Reference proteome</keyword>
<protein>
    <submittedName>
        <fullName evidence="2">Uncharacterized protein</fullName>
    </submittedName>
</protein>